<evidence type="ECO:0008006" key="3">
    <source>
        <dbReference type="Google" id="ProtNLM"/>
    </source>
</evidence>
<proteinExistence type="predicted"/>
<sequence>MTRKEKYIAACRKSIEKLYDDTCNIYESGMIKDPKTKITKPTDDNLVVKNQQCRISFKTISPTNQTESNNKISQEIKLFIAPELLIKEGSKIVITRNGRTTEYKNSGTPAIYSTHQEIILTLVKEYA</sequence>
<dbReference type="InterPro" id="IPR038667">
    <property type="entry name" value="XkdH-like_sf"/>
</dbReference>
<name>A0ABN5JEC8_FUSVA</name>
<keyword evidence="2" id="KW-1185">Reference proteome</keyword>
<dbReference type="EMBL" id="CP028103">
    <property type="protein sequence ID" value="AVQ30335.1"/>
    <property type="molecule type" value="Genomic_DNA"/>
</dbReference>
<gene>
    <name evidence="1" type="ORF">C4N18_03475</name>
</gene>
<dbReference type="Gene3D" id="2.40.10.370">
    <property type="entry name" value="Protein of unknown function DUF3599"/>
    <property type="match status" value="1"/>
</dbReference>
<accession>A0ABN5JEC8</accession>
<dbReference type="Proteomes" id="UP000241238">
    <property type="component" value="Chromosome"/>
</dbReference>
<reference evidence="2" key="1">
    <citation type="journal article" date="2018" name="MSphere">
        <title>Fusobacterium Genomics Using MinION and Illumina Sequencing Enables Genome Completion and Correction.</title>
        <authorList>
            <person name="Todd S.M."/>
            <person name="Settlage R.E."/>
            <person name="Lahmers K.K."/>
            <person name="Slade D.J."/>
        </authorList>
    </citation>
    <scope>NUCLEOTIDE SEQUENCE [LARGE SCALE GENOMIC DNA]</scope>
    <source>
        <strain evidence="2">ATCC 27725</strain>
    </source>
</reference>
<protein>
    <recommendedName>
        <fullName evidence="3">Phage protein</fullName>
    </recommendedName>
</protein>
<evidence type="ECO:0000313" key="1">
    <source>
        <dbReference type="EMBL" id="AVQ30335.1"/>
    </source>
</evidence>
<dbReference type="RefSeq" id="WP_005948946.1">
    <property type="nucleotide sequence ID" value="NZ_CP028103.1"/>
</dbReference>
<evidence type="ECO:0000313" key="2">
    <source>
        <dbReference type="Proteomes" id="UP000241238"/>
    </source>
</evidence>
<dbReference type="GeneID" id="77467039"/>
<organism evidence="1 2">
    <name type="scientific">Fusobacterium varium ATCC 27725</name>
    <dbReference type="NCBI Taxonomy" id="469618"/>
    <lineage>
        <taxon>Bacteria</taxon>
        <taxon>Fusobacteriati</taxon>
        <taxon>Fusobacteriota</taxon>
        <taxon>Fusobacteriia</taxon>
        <taxon>Fusobacteriales</taxon>
        <taxon>Fusobacteriaceae</taxon>
        <taxon>Fusobacterium</taxon>
    </lineage>
</organism>